<protein>
    <submittedName>
        <fullName evidence="7">ATPase inhibitor, mitochondrial</fullName>
    </submittedName>
</protein>
<evidence type="ECO:0000256" key="4">
    <source>
        <dbReference type="ARBA" id="ARBA00023054"/>
    </source>
</evidence>
<feature type="compositionally biased region" description="Basic residues" evidence="6">
    <location>
        <begin position="119"/>
        <end position="131"/>
    </location>
</feature>
<gene>
    <name evidence="7" type="ORF">GBAR_LOCUS29728</name>
</gene>
<reference evidence="7" key="1">
    <citation type="submission" date="2023-03" db="EMBL/GenBank/DDBJ databases">
        <authorList>
            <person name="Steffen K."/>
            <person name="Cardenas P."/>
        </authorList>
    </citation>
    <scope>NUCLEOTIDE SEQUENCE</scope>
</reference>
<dbReference type="AlphaFoldDB" id="A0AA35TU46"/>
<evidence type="ECO:0000256" key="1">
    <source>
        <dbReference type="ARBA" id="ARBA00004173"/>
    </source>
</evidence>
<evidence type="ECO:0000256" key="5">
    <source>
        <dbReference type="ARBA" id="ARBA00023128"/>
    </source>
</evidence>
<feature type="region of interest" description="Disordered" evidence="6">
    <location>
        <begin position="49"/>
        <end position="74"/>
    </location>
</feature>
<evidence type="ECO:0000256" key="6">
    <source>
        <dbReference type="SAM" id="MobiDB-lite"/>
    </source>
</evidence>
<feature type="compositionally biased region" description="Basic and acidic residues" evidence="6">
    <location>
        <begin position="92"/>
        <end position="111"/>
    </location>
</feature>
<keyword evidence="5" id="KW-0496">Mitochondrion</keyword>
<feature type="region of interest" description="Disordered" evidence="6">
    <location>
        <begin position="92"/>
        <end position="140"/>
    </location>
</feature>
<dbReference type="Gene3D" id="1.20.5.500">
    <property type="entry name" value="Single helix bin"/>
    <property type="match status" value="1"/>
</dbReference>
<dbReference type="PANTHER" id="PTHR48417:SF1">
    <property type="entry name" value="ATP SYNTHASE F1 SUBUNIT EPSILON"/>
    <property type="match status" value="1"/>
</dbReference>
<feature type="non-terminal residue" evidence="7">
    <location>
        <position position="140"/>
    </location>
</feature>
<dbReference type="PANTHER" id="PTHR48417">
    <property type="entry name" value="ATP SYNTHASE F1 SUBUNIT EPSILON"/>
    <property type="match status" value="1"/>
</dbReference>
<organism evidence="7 8">
    <name type="scientific">Geodia barretti</name>
    <name type="common">Barrett's horny sponge</name>
    <dbReference type="NCBI Taxonomy" id="519541"/>
    <lineage>
        <taxon>Eukaryota</taxon>
        <taxon>Metazoa</taxon>
        <taxon>Porifera</taxon>
        <taxon>Demospongiae</taxon>
        <taxon>Heteroscleromorpha</taxon>
        <taxon>Tetractinellida</taxon>
        <taxon>Astrophorina</taxon>
        <taxon>Geodiidae</taxon>
        <taxon>Geodia</taxon>
    </lineage>
</organism>
<evidence type="ECO:0000313" key="7">
    <source>
        <dbReference type="EMBL" id="CAI8054480.1"/>
    </source>
</evidence>
<keyword evidence="4" id="KW-0175">Coiled coil</keyword>
<evidence type="ECO:0000256" key="2">
    <source>
        <dbReference type="ARBA" id="ARBA00010901"/>
    </source>
</evidence>
<keyword evidence="3" id="KW-0809">Transit peptide</keyword>
<dbReference type="GO" id="GO:0005739">
    <property type="term" value="C:mitochondrion"/>
    <property type="evidence" value="ECO:0007669"/>
    <property type="project" value="UniProtKB-SubCell"/>
</dbReference>
<comment type="caution">
    <text evidence="7">The sequence shown here is derived from an EMBL/GenBank/DDBJ whole genome shotgun (WGS) entry which is preliminary data.</text>
</comment>
<dbReference type="SUPFAM" id="SSF64602">
    <property type="entry name" value="F1 ATPase inhibitor, IF1, C-terminal domain"/>
    <property type="match status" value="1"/>
</dbReference>
<dbReference type="Pfam" id="PF04568">
    <property type="entry name" value="IATP"/>
    <property type="match status" value="1"/>
</dbReference>
<dbReference type="EMBL" id="CASHTH010004183">
    <property type="protein sequence ID" value="CAI8054480.1"/>
    <property type="molecule type" value="Genomic_DNA"/>
</dbReference>
<evidence type="ECO:0000313" key="8">
    <source>
        <dbReference type="Proteomes" id="UP001174909"/>
    </source>
</evidence>
<proteinExistence type="inferred from homology"/>
<keyword evidence="8" id="KW-1185">Reference proteome</keyword>
<name>A0AA35TU46_GEOBA</name>
<comment type="subcellular location">
    <subcellularLocation>
        <location evidence="1">Mitochondrion</location>
    </subcellularLocation>
</comment>
<evidence type="ECO:0000256" key="3">
    <source>
        <dbReference type="ARBA" id="ARBA00022946"/>
    </source>
</evidence>
<comment type="similarity">
    <text evidence="2">Belongs to the ATPase inhibitor family.</text>
</comment>
<dbReference type="GO" id="GO:0042030">
    <property type="term" value="F:ATPase inhibitor activity"/>
    <property type="evidence" value="ECO:0007669"/>
    <property type="project" value="InterPro"/>
</dbReference>
<dbReference type="InterPro" id="IPR007648">
    <property type="entry name" value="ATPase_inhibitor_mt"/>
</dbReference>
<accession>A0AA35TU46</accession>
<sequence>TAPCTLTRVCTHKVASAVCSSLSTLSVSVVCLDMALRLRLLARQLRVGRAAMSSNTDSAGSVRAAGGSFSKKEQAQEDQYFHNLELEKLRKLREETEHHHQEEIDHHKESIEDLEEQIRRHKRKIERHKKKLPDSDSDSD</sequence>
<dbReference type="Proteomes" id="UP001174909">
    <property type="component" value="Unassembled WGS sequence"/>
</dbReference>